<dbReference type="EMBL" id="CAJNNW010034471">
    <property type="protein sequence ID" value="CAE8722808.1"/>
    <property type="molecule type" value="Genomic_DNA"/>
</dbReference>
<organism evidence="3 4">
    <name type="scientific">Polarella glacialis</name>
    <name type="common">Dinoflagellate</name>
    <dbReference type="NCBI Taxonomy" id="89957"/>
    <lineage>
        <taxon>Eukaryota</taxon>
        <taxon>Sar</taxon>
        <taxon>Alveolata</taxon>
        <taxon>Dinophyceae</taxon>
        <taxon>Suessiales</taxon>
        <taxon>Suessiaceae</taxon>
        <taxon>Polarella</taxon>
    </lineage>
</organism>
<dbReference type="GO" id="GO:0006307">
    <property type="term" value="P:DNA alkylation repair"/>
    <property type="evidence" value="ECO:0007669"/>
    <property type="project" value="InterPro"/>
</dbReference>
<dbReference type="InterPro" id="IPR037151">
    <property type="entry name" value="AlkB-like_sf"/>
</dbReference>
<evidence type="ECO:0000259" key="2">
    <source>
        <dbReference type="PROSITE" id="PS51471"/>
    </source>
</evidence>
<accession>A0A813L8K5</accession>
<evidence type="ECO:0000256" key="1">
    <source>
        <dbReference type="SAM" id="MobiDB-lite"/>
    </source>
</evidence>
<dbReference type="Pfam" id="PF13532">
    <property type="entry name" value="2OG-FeII_Oxy_2"/>
    <property type="match status" value="1"/>
</dbReference>
<dbReference type="InterPro" id="IPR027450">
    <property type="entry name" value="AlkB-like"/>
</dbReference>
<feature type="domain" description="Fe2OG dioxygenase" evidence="2">
    <location>
        <begin position="146"/>
        <end position="250"/>
    </location>
</feature>
<protein>
    <recommendedName>
        <fullName evidence="2">Fe2OG dioxygenase domain-containing protein</fullName>
    </recommendedName>
</protein>
<dbReference type="GO" id="GO:0051213">
    <property type="term" value="F:dioxygenase activity"/>
    <property type="evidence" value="ECO:0007669"/>
    <property type="project" value="InterPro"/>
</dbReference>
<proteinExistence type="predicted"/>
<sequence>RNDKGKGKGKGKKEEVTVEKYGETWEQPRDETGLKLIGDMAPPGVRWDYVLKDESRRAFAAYLPSPFSTQQCDELFFRVKEGTEWKQPQSAGGYIAPRKTAWMTKKGCACTYKYGGMEVDSQEFPPWMTELLRMSMHYCGIAEQDWPDSCNMNLYEDGGSSVGWHSDDEQLFQGKFVDIRIVSLSFGQKRKFELRMNEPEQGESKNPLSLSLGSGDLMTMEGMTQKHFIHRVPKEKCEGPRINLTWRWVLKHTPRCPAGRHRR</sequence>
<dbReference type="SUPFAM" id="SSF51197">
    <property type="entry name" value="Clavaminate synthase-like"/>
    <property type="match status" value="1"/>
</dbReference>
<dbReference type="InterPro" id="IPR005123">
    <property type="entry name" value="Oxoglu/Fe-dep_dioxygenase_dom"/>
</dbReference>
<comment type="caution">
    <text evidence="3">The sequence shown here is derived from an EMBL/GenBank/DDBJ whole genome shotgun (WGS) entry which is preliminary data.</text>
</comment>
<dbReference type="PANTHER" id="PTHR31212">
    <property type="entry name" value="ALPHA-KETOGLUTARATE-DEPENDENT DIOXYGENASE ALKB HOMOLOG 3"/>
    <property type="match status" value="1"/>
</dbReference>
<name>A0A813L8K5_POLGL</name>
<dbReference type="PROSITE" id="PS51471">
    <property type="entry name" value="FE2OG_OXY"/>
    <property type="match status" value="1"/>
</dbReference>
<dbReference type="Proteomes" id="UP000626109">
    <property type="component" value="Unassembled WGS sequence"/>
</dbReference>
<reference evidence="3" key="1">
    <citation type="submission" date="2021-02" db="EMBL/GenBank/DDBJ databases">
        <authorList>
            <person name="Dougan E. K."/>
            <person name="Rhodes N."/>
            <person name="Thang M."/>
            <person name="Chan C."/>
        </authorList>
    </citation>
    <scope>NUCLEOTIDE SEQUENCE</scope>
</reference>
<dbReference type="InterPro" id="IPR032854">
    <property type="entry name" value="ALKBH3"/>
</dbReference>
<feature type="region of interest" description="Disordered" evidence="1">
    <location>
        <begin position="1"/>
        <end position="24"/>
    </location>
</feature>
<dbReference type="PANTHER" id="PTHR31212:SF4">
    <property type="entry name" value="ALPHA-KETOGLUTARATE-DEPENDENT DIOXYGENASE ALKB HOMOLOG 3"/>
    <property type="match status" value="1"/>
</dbReference>
<feature type="non-terminal residue" evidence="3">
    <location>
        <position position="1"/>
    </location>
</feature>
<evidence type="ECO:0000313" key="4">
    <source>
        <dbReference type="Proteomes" id="UP000626109"/>
    </source>
</evidence>
<dbReference type="Gene3D" id="2.60.120.590">
    <property type="entry name" value="Alpha-ketoglutarate-dependent dioxygenase AlkB-like"/>
    <property type="match status" value="1"/>
</dbReference>
<evidence type="ECO:0000313" key="3">
    <source>
        <dbReference type="EMBL" id="CAE8722808.1"/>
    </source>
</evidence>
<dbReference type="AlphaFoldDB" id="A0A813L8K5"/>
<gene>
    <name evidence="3" type="ORF">PGLA2088_LOCUS42765</name>
</gene>